<accession>A0A1I8BNY8</accession>
<dbReference type="WBParaSite" id="MhA1_Contig342.frz3.gene44">
    <property type="protein sequence ID" value="MhA1_Contig342.frz3.gene44"/>
    <property type="gene ID" value="MhA1_Contig342.frz3.gene44"/>
</dbReference>
<evidence type="ECO:0000256" key="1">
    <source>
        <dbReference type="SAM" id="Phobius"/>
    </source>
</evidence>
<keyword evidence="1" id="KW-0472">Membrane</keyword>
<protein>
    <submittedName>
        <fullName evidence="3">Uncharacterized protein</fullName>
    </submittedName>
</protein>
<sequence>MALKHAILIMQRQSLQQAQYSLIFILLIFLNFFGNGMMQRQRVDGGGNSKSNFIQQQPPQRFQQQYQQNQQQQYQNQQQQQPKYYNYENGINDHNGRSTQWYYFPQQQENYFPQQYNPQQNVNQQQQYYSYSSPSSTSFASHAHGVPQVQAAQGAGGQYGSINAIGSGSQFQPIQFGQQTGGAAQQLTQFREHSMAAGQQILTADNKGGINSQVANNQIGNNQSPNSYSYTTFPPLTLPSHPPTFATMMPSFFPTPPPQPVYDHALAQRMHKLPYLYNFDFAPGTPVIYCAYGANPIPRYNTPYKKCIPYHPLCGITFTCIFDVDPETGHVWNHAAETKKRK</sequence>
<evidence type="ECO:0000313" key="3">
    <source>
        <dbReference type="WBParaSite" id="MhA1_Contig342.frz3.gene44"/>
    </source>
</evidence>
<keyword evidence="2" id="KW-1185">Reference proteome</keyword>
<reference evidence="3" key="1">
    <citation type="submission" date="2016-11" db="UniProtKB">
        <authorList>
            <consortium name="WormBaseParasite"/>
        </authorList>
    </citation>
    <scope>IDENTIFICATION</scope>
</reference>
<name>A0A1I8BNY8_MELHA</name>
<dbReference type="Proteomes" id="UP000095281">
    <property type="component" value="Unplaced"/>
</dbReference>
<organism evidence="2 3">
    <name type="scientific">Meloidogyne hapla</name>
    <name type="common">Root-knot nematode worm</name>
    <dbReference type="NCBI Taxonomy" id="6305"/>
    <lineage>
        <taxon>Eukaryota</taxon>
        <taxon>Metazoa</taxon>
        <taxon>Ecdysozoa</taxon>
        <taxon>Nematoda</taxon>
        <taxon>Chromadorea</taxon>
        <taxon>Rhabditida</taxon>
        <taxon>Tylenchina</taxon>
        <taxon>Tylenchomorpha</taxon>
        <taxon>Tylenchoidea</taxon>
        <taxon>Meloidogynidae</taxon>
        <taxon>Meloidogyninae</taxon>
        <taxon>Meloidogyne</taxon>
    </lineage>
</organism>
<evidence type="ECO:0000313" key="2">
    <source>
        <dbReference type="Proteomes" id="UP000095281"/>
    </source>
</evidence>
<feature type="transmembrane region" description="Helical" evidence="1">
    <location>
        <begin position="20"/>
        <end position="38"/>
    </location>
</feature>
<keyword evidence="1" id="KW-0812">Transmembrane</keyword>
<proteinExistence type="predicted"/>
<keyword evidence="1" id="KW-1133">Transmembrane helix</keyword>
<dbReference type="AlphaFoldDB" id="A0A1I8BNY8"/>